<dbReference type="AlphaFoldDB" id="A0A1G9S4D8"/>
<name>A0A1G9S4D8_9BACI</name>
<keyword evidence="1" id="KW-0732">Signal</keyword>
<dbReference type="Proteomes" id="UP000182347">
    <property type="component" value="Unassembled WGS sequence"/>
</dbReference>
<dbReference type="OrthoDB" id="9829359at2"/>
<protein>
    <submittedName>
        <fullName evidence="2">Putative immunity protein/bacteriocin</fullName>
    </submittedName>
</protein>
<dbReference type="InterPro" id="IPR031032">
    <property type="entry name" value="Gpos_C8-like"/>
</dbReference>
<dbReference type="RefSeq" id="WP_074598916.1">
    <property type="nucleotide sequence ID" value="NZ_FNHF01000002.1"/>
</dbReference>
<evidence type="ECO:0000313" key="2">
    <source>
        <dbReference type="EMBL" id="SDM30264.1"/>
    </source>
</evidence>
<dbReference type="NCBIfam" id="TIGR04450">
    <property type="entry name" value="Gpos_C8_like"/>
    <property type="match status" value="1"/>
</dbReference>
<feature type="signal peptide" evidence="1">
    <location>
        <begin position="1"/>
        <end position="34"/>
    </location>
</feature>
<feature type="chain" id="PRO_5039426958" evidence="1">
    <location>
        <begin position="35"/>
        <end position="249"/>
    </location>
</feature>
<reference evidence="3" key="1">
    <citation type="submission" date="2016-10" db="EMBL/GenBank/DDBJ databases">
        <authorList>
            <person name="Varghese N."/>
            <person name="Submissions S."/>
        </authorList>
    </citation>
    <scope>NUCLEOTIDE SEQUENCE [LARGE SCALE GENOMIC DNA]</scope>
    <source>
        <strain evidence="3">CGMCC 1.6199</strain>
    </source>
</reference>
<accession>A0A1G9S4D8</accession>
<sequence length="249" mass="27292">MRKTFKNLSNSRSLKLFMLLSMVFMLLSSSPLSAVASTSDADNDCGCNGDEINEEGLSQIEGEEKIETLSAIETDSVFENNVDHDSINADKSKVINLGESEYANGEVLQVTSLFENSMEEIDYDLITVFVEKDSKKVLKLSYFEVDADTVDYKDFDETGQLMIHKEFSYEDFSEGNLENGTTHYSVYEGVTTFDVDKDSFWYKFACSFSGQIACMSGCVASFAAGPGAGSALFTVCSSACSTVWSAGLC</sequence>
<gene>
    <name evidence="2" type="ORF">SAMN05216244_2274</name>
</gene>
<keyword evidence="3" id="KW-1185">Reference proteome</keyword>
<evidence type="ECO:0000256" key="1">
    <source>
        <dbReference type="SAM" id="SignalP"/>
    </source>
</evidence>
<proteinExistence type="predicted"/>
<evidence type="ECO:0000313" key="3">
    <source>
        <dbReference type="Proteomes" id="UP000182347"/>
    </source>
</evidence>
<organism evidence="2 3">
    <name type="scientific">Sediminibacillus halophilus</name>
    <dbReference type="NCBI Taxonomy" id="482461"/>
    <lineage>
        <taxon>Bacteria</taxon>
        <taxon>Bacillati</taxon>
        <taxon>Bacillota</taxon>
        <taxon>Bacilli</taxon>
        <taxon>Bacillales</taxon>
        <taxon>Bacillaceae</taxon>
        <taxon>Sediminibacillus</taxon>
    </lineage>
</organism>
<dbReference type="EMBL" id="FNHF01000002">
    <property type="protein sequence ID" value="SDM30264.1"/>
    <property type="molecule type" value="Genomic_DNA"/>
</dbReference>